<comment type="caution">
    <text evidence="1">The sequence shown here is derived from an EMBL/GenBank/DDBJ whole genome shotgun (WGS) entry which is preliminary data.</text>
</comment>
<evidence type="ECO:0000313" key="2">
    <source>
        <dbReference type="Proteomes" id="UP001498476"/>
    </source>
</evidence>
<dbReference type="Proteomes" id="UP001498476">
    <property type="component" value="Unassembled WGS sequence"/>
</dbReference>
<sequence>MPSQVSFDMPPASANCQGEDVIYSFIYRHRSSFEAVDPHREPLSVEDQMDADVKSVIKCLRRTRDAMTEMSHQHPINTTELADLVFEARKMNRNMTFVVRRHFDAKQEGMRVQRERELSALNAQGHSLIKYYTKRVALAIKNFAESRLAMNTHRYDKRIQLLEDAMHKVDMHRMLVVLAEGTASF</sequence>
<organism evidence="1 2">
    <name type="scientific">Neonectria punicea</name>
    <dbReference type="NCBI Taxonomy" id="979145"/>
    <lineage>
        <taxon>Eukaryota</taxon>
        <taxon>Fungi</taxon>
        <taxon>Dikarya</taxon>
        <taxon>Ascomycota</taxon>
        <taxon>Pezizomycotina</taxon>
        <taxon>Sordariomycetes</taxon>
        <taxon>Hypocreomycetidae</taxon>
        <taxon>Hypocreales</taxon>
        <taxon>Nectriaceae</taxon>
        <taxon>Neonectria</taxon>
    </lineage>
</organism>
<gene>
    <name evidence="1" type="ORF">QQX98_008221</name>
</gene>
<accession>A0ABR1GVW5</accession>
<protein>
    <submittedName>
        <fullName evidence="1">Uncharacterized protein</fullName>
    </submittedName>
</protein>
<name>A0ABR1GVW5_9HYPO</name>
<dbReference type="EMBL" id="JAZAVJ010000145">
    <property type="protein sequence ID" value="KAK7409626.1"/>
    <property type="molecule type" value="Genomic_DNA"/>
</dbReference>
<proteinExistence type="predicted"/>
<evidence type="ECO:0000313" key="1">
    <source>
        <dbReference type="EMBL" id="KAK7409626.1"/>
    </source>
</evidence>
<reference evidence="1 2" key="1">
    <citation type="journal article" date="2025" name="Microbiol. Resour. Announc.">
        <title>Draft genome sequences for Neonectria magnoliae and Neonectria punicea, canker pathogens of Liriodendron tulipifera and Acer saccharum in West Virginia.</title>
        <authorList>
            <person name="Petronek H.M."/>
            <person name="Kasson M.T."/>
            <person name="Metheny A.M."/>
            <person name="Stauder C.M."/>
            <person name="Lovett B."/>
            <person name="Lynch S.C."/>
            <person name="Garnas J.R."/>
            <person name="Kasson L.R."/>
            <person name="Stajich J.E."/>
        </authorList>
    </citation>
    <scope>NUCLEOTIDE SEQUENCE [LARGE SCALE GENOMIC DNA]</scope>
    <source>
        <strain evidence="1 2">NRRL 64653</strain>
    </source>
</reference>
<keyword evidence="2" id="KW-1185">Reference proteome</keyword>